<evidence type="ECO:0000313" key="2">
    <source>
        <dbReference type="Proteomes" id="UP000008237"/>
    </source>
</evidence>
<evidence type="ECO:0000313" key="1">
    <source>
        <dbReference type="EMBL" id="EFN78310.1"/>
    </source>
</evidence>
<dbReference type="InParanoid" id="E2C171"/>
<sequence length="185" mass="21464">MFKYDIIIIGAGSSETQLDSFQWLRRCLEPQNEAIVKWKETASVRLLKLRSTEYRRKKGKQFISEITEYFNEFRVLRQPWGYILLEQDFHYLYPNYSMQLLSNWEKIAVKIKKLLKTTIKSTTVEGTVGKINLFSEEIVKVLLAIPTLFSPTNVGKWHPTAADLGAGFLLVASYSCRLGCCRWGR</sequence>
<dbReference type="Proteomes" id="UP000008237">
    <property type="component" value="Unassembled WGS sequence"/>
</dbReference>
<name>E2C171_HARSA</name>
<organism evidence="2">
    <name type="scientific">Harpegnathos saltator</name>
    <name type="common">Jerdon's jumping ant</name>
    <dbReference type="NCBI Taxonomy" id="610380"/>
    <lineage>
        <taxon>Eukaryota</taxon>
        <taxon>Metazoa</taxon>
        <taxon>Ecdysozoa</taxon>
        <taxon>Arthropoda</taxon>
        <taxon>Hexapoda</taxon>
        <taxon>Insecta</taxon>
        <taxon>Pterygota</taxon>
        <taxon>Neoptera</taxon>
        <taxon>Endopterygota</taxon>
        <taxon>Hymenoptera</taxon>
        <taxon>Apocrita</taxon>
        <taxon>Aculeata</taxon>
        <taxon>Formicoidea</taxon>
        <taxon>Formicidae</taxon>
        <taxon>Ponerinae</taxon>
        <taxon>Ponerini</taxon>
        <taxon>Harpegnathos</taxon>
    </lineage>
</organism>
<keyword evidence="2" id="KW-1185">Reference proteome</keyword>
<dbReference type="AlphaFoldDB" id="E2C171"/>
<dbReference type="EMBL" id="GL451882">
    <property type="protein sequence ID" value="EFN78310.1"/>
    <property type="molecule type" value="Genomic_DNA"/>
</dbReference>
<gene>
    <name evidence="1" type="ORF">EAI_06320</name>
</gene>
<dbReference type="OrthoDB" id="7555341at2759"/>
<protein>
    <submittedName>
        <fullName evidence="1">Uncharacterized protein</fullName>
    </submittedName>
</protein>
<reference evidence="1 2" key="1">
    <citation type="journal article" date="2010" name="Science">
        <title>Genomic comparison of the ants Camponotus floridanus and Harpegnathos saltator.</title>
        <authorList>
            <person name="Bonasio R."/>
            <person name="Zhang G."/>
            <person name="Ye C."/>
            <person name="Mutti N.S."/>
            <person name="Fang X."/>
            <person name="Qin N."/>
            <person name="Donahue G."/>
            <person name="Yang P."/>
            <person name="Li Q."/>
            <person name="Li C."/>
            <person name="Zhang P."/>
            <person name="Huang Z."/>
            <person name="Berger S.L."/>
            <person name="Reinberg D."/>
            <person name="Wang J."/>
            <person name="Liebig J."/>
        </authorList>
    </citation>
    <scope>NUCLEOTIDE SEQUENCE [LARGE SCALE GENOMIC DNA]</scope>
    <source>
        <strain evidence="1 2">R22 G/1</strain>
    </source>
</reference>
<proteinExistence type="predicted"/>
<accession>E2C171</accession>